<dbReference type="SMART" id="SM00256">
    <property type="entry name" value="FBOX"/>
    <property type="match status" value="1"/>
</dbReference>
<evidence type="ECO:0000313" key="2">
    <source>
        <dbReference type="EMBL" id="KAJ0973880.1"/>
    </source>
</evidence>
<feature type="domain" description="F-box" evidence="1">
    <location>
        <begin position="278"/>
        <end position="315"/>
    </location>
</feature>
<protein>
    <recommendedName>
        <fullName evidence="1">F-box domain-containing protein</fullName>
    </recommendedName>
</protein>
<keyword evidence="3" id="KW-1185">Reference proteome</keyword>
<proteinExistence type="predicted"/>
<dbReference type="Gene3D" id="3.40.50.2000">
    <property type="entry name" value="Glycogen Phosphorylase B"/>
    <property type="match status" value="1"/>
</dbReference>
<dbReference type="PROSITE" id="PS50181">
    <property type="entry name" value="FBOX"/>
    <property type="match status" value="1"/>
</dbReference>
<dbReference type="PANTHER" id="PTHR47722">
    <property type="entry name" value="EXPRESSED PROTEIN"/>
    <property type="match status" value="1"/>
</dbReference>
<evidence type="ECO:0000313" key="3">
    <source>
        <dbReference type="Proteomes" id="UP001085076"/>
    </source>
</evidence>
<dbReference type="EMBL" id="JAGGNH010000004">
    <property type="protein sequence ID" value="KAJ0973880.1"/>
    <property type="molecule type" value="Genomic_DNA"/>
</dbReference>
<dbReference type="Proteomes" id="UP001085076">
    <property type="component" value="Miscellaneous, Linkage group lg04"/>
</dbReference>
<dbReference type="SUPFAM" id="SSF81383">
    <property type="entry name" value="F-box domain"/>
    <property type="match status" value="1"/>
</dbReference>
<name>A0A9D5CIW7_9LILI</name>
<dbReference type="AlphaFoldDB" id="A0A9D5CIW7"/>
<evidence type="ECO:0000259" key="1">
    <source>
        <dbReference type="PROSITE" id="PS50181"/>
    </source>
</evidence>
<dbReference type="InterPro" id="IPR044207">
    <property type="entry name" value="At5g39250-like"/>
</dbReference>
<reference evidence="2" key="2">
    <citation type="journal article" date="2022" name="Hortic Res">
        <title>The genome of Dioscorea zingiberensis sheds light on the biosynthesis, origin and evolution of the medicinally important diosgenin saponins.</title>
        <authorList>
            <person name="Li Y."/>
            <person name="Tan C."/>
            <person name="Li Z."/>
            <person name="Guo J."/>
            <person name="Li S."/>
            <person name="Chen X."/>
            <person name="Wang C."/>
            <person name="Dai X."/>
            <person name="Yang H."/>
            <person name="Song W."/>
            <person name="Hou L."/>
            <person name="Xu J."/>
            <person name="Tong Z."/>
            <person name="Xu A."/>
            <person name="Yuan X."/>
            <person name="Wang W."/>
            <person name="Yang Q."/>
            <person name="Chen L."/>
            <person name="Sun Z."/>
            <person name="Wang K."/>
            <person name="Pan B."/>
            <person name="Chen J."/>
            <person name="Bao Y."/>
            <person name="Liu F."/>
            <person name="Qi X."/>
            <person name="Gang D.R."/>
            <person name="Wen J."/>
            <person name="Li J."/>
        </authorList>
    </citation>
    <scope>NUCLEOTIDE SEQUENCE</scope>
    <source>
        <strain evidence="2">Dzin_1.0</strain>
    </source>
</reference>
<dbReference type="InterPro" id="IPR036047">
    <property type="entry name" value="F-box-like_dom_sf"/>
</dbReference>
<dbReference type="OrthoDB" id="192402at2759"/>
<gene>
    <name evidence="2" type="ORF">J5N97_015845</name>
</gene>
<comment type="caution">
    <text evidence="2">The sequence shown here is derived from an EMBL/GenBank/DDBJ whole genome shotgun (WGS) entry which is preliminary data.</text>
</comment>
<reference evidence="2" key="1">
    <citation type="submission" date="2021-03" db="EMBL/GenBank/DDBJ databases">
        <authorList>
            <person name="Li Z."/>
            <person name="Yang C."/>
        </authorList>
    </citation>
    <scope>NUCLEOTIDE SEQUENCE</scope>
    <source>
        <strain evidence="2">Dzin_1.0</strain>
        <tissue evidence="2">Leaf</tissue>
    </source>
</reference>
<organism evidence="2 3">
    <name type="scientific">Dioscorea zingiberensis</name>
    <dbReference type="NCBI Taxonomy" id="325984"/>
    <lineage>
        <taxon>Eukaryota</taxon>
        <taxon>Viridiplantae</taxon>
        <taxon>Streptophyta</taxon>
        <taxon>Embryophyta</taxon>
        <taxon>Tracheophyta</taxon>
        <taxon>Spermatophyta</taxon>
        <taxon>Magnoliopsida</taxon>
        <taxon>Liliopsida</taxon>
        <taxon>Dioscoreales</taxon>
        <taxon>Dioscoreaceae</taxon>
        <taxon>Dioscorea</taxon>
    </lineage>
</organism>
<dbReference type="PANTHER" id="PTHR47722:SF1">
    <property type="entry name" value="F-BOX DOMAIN CONTAINING PROTEIN, EXPRESSED"/>
    <property type="match status" value="1"/>
</dbReference>
<sequence>MGRPHALLLPYPAQGHVLPLMELAHSMVSHGFIVTFINTHFNHARLLSAMPTFSNTNPSINFISIPDGMQPGDDRNHIVNLCKALMTVMPLHLEELIIKMMHKQPEQDKPTCLIADESMGWAFHVAKKTGLRVAAFSPASAATSTNMRNIPKLIQDGIIHEHDGLAKTPGTYICDVWKTGMKMIPDENNMITKEQIKDKVEELLGDGEIKNRALAMKEIAIKSVEKGGSSFENLNTFVSAIKQELLVDGQMKLMVVTLSLSLRLSVGTRMAKDWSHGEVLKAIFPLLDGKDLIACMLVCRQWRDVARDDYLWKCICARRWPSFCKRPHPTLSYHKLFITFSRPPRPQPLLPPRLSFNDLEFYIDLWSEEQLLFSEAISGSVLRMGMKNPPPGVPEVLRVHLDGPDYKMVMHVDPRFTIPLGRTVTVSILIGRKDTNEVACIVNRSVFDYVDGSAFRALAYDYLKFSPGHPFISGIRAWVSLLFMGNSNENIIDVFGIEIDFCDAASSETEVLWLLDMLDWK</sequence>
<dbReference type="Gene3D" id="1.20.1280.50">
    <property type="match status" value="1"/>
</dbReference>
<dbReference type="Pfam" id="PF12937">
    <property type="entry name" value="F-box-like"/>
    <property type="match status" value="1"/>
</dbReference>
<dbReference type="InterPro" id="IPR001810">
    <property type="entry name" value="F-box_dom"/>
</dbReference>
<dbReference type="SUPFAM" id="SSF53756">
    <property type="entry name" value="UDP-Glycosyltransferase/glycogen phosphorylase"/>
    <property type="match status" value="2"/>
</dbReference>
<accession>A0A9D5CIW7</accession>